<feature type="region of interest" description="Disordered" evidence="1">
    <location>
        <begin position="310"/>
        <end position="358"/>
    </location>
</feature>
<reference evidence="2" key="1">
    <citation type="submission" date="2022-08" db="EMBL/GenBank/DDBJ databases">
        <authorList>
            <consortium name="DOE Joint Genome Institute"/>
            <person name="Min B."/>
            <person name="Riley R."/>
            <person name="Sierra-Patev S."/>
            <person name="Naranjo-Ortiz M."/>
            <person name="Looney B."/>
            <person name="Konkel Z."/>
            <person name="Slot J.C."/>
            <person name="Sakamoto Y."/>
            <person name="Steenwyk J.L."/>
            <person name="Rokas A."/>
            <person name="Carro J."/>
            <person name="Camarero S."/>
            <person name="Ferreira P."/>
            <person name="Molpeceres G."/>
            <person name="Ruiz-Duenas F.J."/>
            <person name="Serrano A."/>
            <person name="Henrissat B."/>
            <person name="Drula E."/>
            <person name="Hughes K.W."/>
            <person name="Mata J.L."/>
            <person name="Ishikawa N.K."/>
            <person name="Vargas-Isla R."/>
            <person name="Ushijima S."/>
            <person name="Smith C.A."/>
            <person name="Ahrendt S."/>
            <person name="Andreopoulos W."/>
            <person name="He G."/>
            <person name="Labutti K."/>
            <person name="Lipzen A."/>
            <person name="Ng V."/>
            <person name="Sandor L."/>
            <person name="Barry K."/>
            <person name="Martinez A.T."/>
            <person name="Xiao Y."/>
            <person name="Gibbons J.G."/>
            <person name="Terashima K."/>
            <person name="Hibbett D.S."/>
            <person name="Grigoriev I.V."/>
        </authorList>
    </citation>
    <scope>NUCLEOTIDE SEQUENCE</scope>
    <source>
        <strain evidence="2">TFB9207</strain>
    </source>
</reference>
<keyword evidence="3" id="KW-1185">Reference proteome</keyword>
<proteinExistence type="predicted"/>
<feature type="compositionally biased region" description="Polar residues" evidence="1">
    <location>
        <begin position="1"/>
        <end position="11"/>
    </location>
</feature>
<name>A0AA38NVD0_9AGAR</name>
<sequence length="708" mass="78653">MASTSKGSSSRRPLPKATTASSPVPYPRKKLSVCPVDTLDFDAVHHVHFDRSVRELGKVANDSDAIFLPASAEECSILVNRWKHKPNNASPAFSLRRYSHPEDVDFKELMDQVSGETPLQTFYPSQLTSFCTTFATGSVSTGEAFQLYQALAFLQRGLSRIIRGHLAKSEIHRRLLKFTSLPNFLHSLQYYQLFWHGHSNCPLVAPLLVILICEFCEEHLSEAEYAERVYDARIRDGPGMSLKTRDRLLEDITEIFELQDLALPIPFDSLTREGQLILTVASQGSRVDQIVHPASKRALLPDPAFAVPLPAPQASSSSVPKRRLRPLSPDFDQPIGQPLTTNSPQSRRPPAKFPVTPDPIVEDVEEEDLTATDVFKNSGSPDVLVIRPSIARAAKAKPKIPEEFRKVPAPSSVHKCEHSPPSIALSSSTAAPPTKKRRTQKSAGKARAESLVPALEESSPKDEEPFRIQEGEPDYFTGDDSRTSTHASFLTNPNFKPKAPFSELIRKTIAQNPRAPKLPFLRRPKWKLSDEMKKFGAFINSTDTAFSLQGLSRYNYLASRPLQSSTSATLPSPEALHSPTNCLSCLSRGVVCEGGTKIGLDEHRDRFLAIHNTVQGYPAGYSDSLERFRATLDEMGHVTASFETIFGDVRRCLALNLQEIRAHGFDFNVILSKWADENPNLPLDYDLLTWLATFFGWDSASADTVKLL</sequence>
<accession>A0AA38NVD0</accession>
<comment type="caution">
    <text evidence="2">The sequence shown here is derived from an EMBL/GenBank/DDBJ whole genome shotgun (WGS) entry which is preliminary data.</text>
</comment>
<dbReference type="EMBL" id="MU807577">
    <property type="protein sequence ID" value="KAJ3831326.1"/>
    <property type="molecule type" value="Genomic_DNA"/>
</dbReference>
<feature type="region of interest" description="Disordered" evidence="1">
    <location>
        <begin position="407"/>
        <end position="475"/>
    </location>
</feature>
<dbReference type="Proteomes" id="UP001163846">
    <property type="component" value="Unassembled WGS sequence"/>
</dbReference>
<protein>
    <submittedName>
        <fullName evidence="2">Uncharacterized protein</fullName>
    </submittedName>
</protein>
<feature type="compositionally biased region" description="Basic and acidic residues" evidence="1">
    <location>
        <begin position="458"/>
        <end position="470"/>
    </location>
</feature>
<dbReference type="AlphaFoldDB" id="A0AA38NVD0"/>
<evidence type="ECO:0000313" key="3">
    <source>
        <dbReference type="Proteomes" id="UP001163846"/>
    </source>
</evidence>
<organism evidence="2 3">
    <name type="scientific">Lentinula raphanica</name>
    <dbReference type="NCBI Taxonomy" id="153919"/>
    <lineage>
        <taxon>Eukaryota</taxon>
        <taxon>Fungi</taxon>
        <taxon>Dikarya</taxon>
        <taxon>Basidiomycota</taxon>
        <taxon>Agaricomycotina</taxon>
        <taxon>Agaricomycetes</taxon>
        <taxon>Agaricomycetidae</taxon>
        <taxon>Agaricales</taxon>
        <taxon>Marasmiineae</taxon>
        <taxon>Omphalotaceae</taxon>
        <taxon>Lentinula</taxon>
    </lineage>
</organism>
<evidence type="ECO:0000256" key="1">
    <source>
        <dbReference type="SAM" id="MobiDB-lite"/>
    </source>
</evidence>
<feature type="region of interest" description="Disordered" evidence="1">
    <location>
        <begin position="1"/>
        <end position="24"/>
    </location>
</feature>
<gene>
    <name evidence="2" type="ORF">F5878DRAFT_667673</name>
</gene>
<evidence type="ECO:0000313" key="2">
    <source>
        <dbReference type="EMBL" id="KAJ3831326.1"/>
    </source>
</evidence>